<comment type="caution">
    <text evidence="1">The sequence shown here is derived from an EMBL/GenBank/DDBJ whole genome shotgun (WGS) entry which is preliminary data.</text>
</comment>
<dbReference type="Proteomes" id="UP000780801">
    <property type="component" value="Unassembled WGS sequence"/>
</dbReference>
<proteinExistence type="predicted"/>
<reference evidence="1" key="1">
    <citation type="journal article" date="2020" name="Fungal Divers.">
        <title>Resolving the Mortierellaceae phylogeny through synthesis of multi-gene phylogenetics and phylogenomics.</title>
        <authorList>
            <person name="Vandepol N."/>
            <person name="Liber J."/>
            <person name="Desiro A."/>
            <person name="Na H."/>
            <person name="Kennedy M."/>
            <person name="Barry K."/>
            <person name="Grigoriev I.V."/>
            <person name="Miller A.N."/>
            <person name="O'Donnell K."/>
            <person name="Stajich J.E."/>
            <person name="Bonito G."/>
        </authorList>
    </citation>
    <scope>NUCLEOTIDE SEQUENCE</scope>
    <source>
        <strain evidence="1">KOD1015</strain>
    </source>
</reference>
<evidence type="ECO:0000313" key="2">
    <source>
        <dbReference type="Proteomes" id="UP000780801"/>
    </source>
</evidence>
<gene>
    <name evidence="1" type="ORF">BGW38_004427</name>
</gene>
<dbReference type="AlphaFoldDB" id="A0A9P6G2B0"/>
<name>A0A9P6G2B0_9FUNG</name>
<dbReference type="EMBL" id="JAABOA010000283">
    <property type="protein sequence ID" value="KAF9584975.1"/>
    <property type="molecule type" value="Genomic_DNA"/>
</dbReference>
<sequence>GGKPTNGQKCESGECLVQSGPDVCKPKPPDTCKCQDADPVCGKAFDAKCNLKAETLYTCTGKDAVPQVGTECKAGCVVSAGPDKCAVDPCLCKDNTKVCGSTFPTTCGLKPQTLYNCSAAGATPVAAQDCPVGCTTLEGDDSCAVDCTCKNAEDTCGSEFPTSCNLDIGTLYDCSAGAKTNPKVKEKCSSGKCTVQSGNDICELVCKCTGTDTKCSKEFDPLCKLPAEAVYKCTNGVPAKVKDCQGTEVCKNTTAGPACISPDCLCKDDHRVCGSTFPATCNLANDTLYQCKTGEAPTIVKDCKPGVCSPYSVKATAAFGAMTDDFCIDQCACKATEPVCASTFDPVCGFDKCKDDPCTCKKVGDTCGSAYPSSCGYESNTLYSCKAIGEKPEKKSACTNDQVCIQIPGGNDICGNSDSCKCQGTGKVCGNVFPPKCNYTANTAVQCPEGTTTVCVFGCVNGECKTDCKCPSDGDKCGSSFADKCNLSPNSLYTCKAGADPVLKGDCGNQACVKGDPNDICTDPCKCQGNRKTCGSKFPDSCKLEKDPLYNCTGIGSTPTDAVLKLIESTIASIVNVTSILGVSPVESLVLKNLTSTRNITTPIALSYPVMLPIINLAKANITTNRGDLVLLEAAAGSLLRTTLGLVPAVRRMIELGTNNGGWQWAEPLINNLKLMLVPIRELIVCTKLNATDCVGIEAYYYGVRDASASLIAFLANIPGNDMTALNTMNARVKNATDGVDLALRTNDSSRLDDSGKQLNLIIGQTSGNRKKYFDTSDGVDTVFNAAKSALICRGFNVTIFGDKCSAYRQRLQGALADFVKVIENILGQIPIIGPLIAKPALEAIQKELVDLQNGLATAVAGILSIVRALGGVLGLVPQNDVTDQISEYLLNIVGITDVPGDCGGGPKDCFTLVKIIQFLMDGILNIIRAVPILGPIAAAGIQPLSDAFFKAVESGSVAIIQTAYLALSGINTLIQNLPLVGRIAEPIKIFLDGCKKILDCLIANQIPTPTTIGDPDAEPTALTFIG</sequence>
<keyword evidence="2" id="KW-1185">Reference proteome</keyword>
<accession>A0A9P6G2B0</accession>
<evidence type="ECO:0000313" key="1">
    <source>
        <dbReference type="EMBL" id="KAF9584975.1"/>
    </source>
</evidence>
<protein>
    <submittedName>
        <fullName evidence="1">Uncharacterized protein</fullName>
    </submittedName>
</protein>
<feature type="non-terminal residue" evidence="1">
    <location>
        <position position="1027"/>
    </location>
</feature>
<organism evidence="1 2">
    <name type="scientific">Lunasporangiospora selenospora</name>
    <dbReference type="NCBI Taxonomy" id="979761"/>
    <lineage>
        <taxon>Eukaryota</taxon>
        <taxon>Fungi</taxon>
        <taxon>Fungi incertae sedis</taxon>
        <taxon>Mucoromycota</taxon>
        <taxon>Mortierellomycotina</taxon>
        <taxon>Mortierellomycetes</taxon>
        <taxon>Mortierellales</taxon>
        <taxon>Mortierellaceae</taxon>
        <taxon>Lunasporangiospora</taxon>
    </lineage>
</organism>
<dbReference type="OrthoDB" id="4405280at2759"/>